<evidence type="ECO:0000313" key="13">
    <source>
        <dbReference type="EMBL" id="OYD09729.1"/>
    </source>
</evidence>
<evidence type="ECO:0000256" key="6">
    <source>
        <dbReference type="ARBA" id="ARBA00023134"/>
    </source>
</evidence>
<accession>A0A235BCG2</accession>
<dbReference type="AlphaFoldDB" id="A0A235BCG2"/>
<dbReference type="Pfam" id="PF14714">
    <property type="entry name" value="KH_dom-like"/>
    <property type="match status" value="1"/>
</dbReference>
<dbReference type="GO" id="GO:0005525">
    <property type="term" value="F:GTP binding"/>
    <property type="evidence" value="ECO:0007669"/>
    <property type="project" value="UniProtKB-UniRule"/>
</dbReference>
<evidence type="ECO:0000256" key="4">
    <source>
        <dbReference type="ARBA" id="ARBA00022737"/>
    </source>
</evidence>
<dbReference type="InterPro" id="IPR027417">
    <property type="entry name" value="P-loop_NTPase"/>
</dbReference>
<reference evidence="13 14" key="1">
    <citation type="submission" date="2017-07" db="EMBL/GenBank/DDBJ databases">
        <title>The genome sequence of Paludifilum halophilum highlights mechanisms for microbial adaptation to high salt environemnts.</title>
        <authorList>
            <person name="Belbahri L."/>
        </authorList>
    </citation>
    <scope>NUCLEOTIDE SEQUENCE [LARGE SCALE GENOMIC DNA]</scope>
    <source>
        <strain evidence="13 14">DSM 102817</strain>
    </source>
</reference>
<dbReference type="OrthoDB" id="9805918at2"/>
<evidence type="ECO:0000256" key="2">
    <source>
        <dbReference type="ARBA" id="ARBA00020953"/>
    </source>
</evidence>
<protein>
    <recommendedName>
        <fullName evidence="2 9">GTPase Der</fullName>
    </recommendedName>
    <alternativeName>
        <fullName evidence="7 9">GTP-binding protein EngA</fullName>
    </alternativeName>
</protein>
<dbReference type="PANTHER" id="PTHR43834:SF6">
    <property type="entry name" value="GTPASE DER"/>
    <property type="match status" value="1"/>
</dbReference>
<dbReference type="InterPro" id="IPR031166">
    <property type="entry name" value="G_ENGA"/>
</dbReference>
<dbReference type="GO" id="GO:0042254">
    <property type="term" value="P:ribosome biogenesis"/>
    <property type="evidence" value="ECO:0007669"/>
    <property type="project" value="UniProtKB-KW"/>
</dbReference>
<dbReference type="CDD" id="cd01895">
    <property type="entry name" value="EngA2"/>
    <property type="match status" value="1"/>
</dbReference>
<evidence type="ECO:0000256" key="1">
    <source>
        <dbReference type="ARBA" id="ARBA00008279"/>
    </source>
</evidence>
<keyword evidence="3 9" id="KW-0690">Ribosome biogenesis</keyword>
<comment type="subunit">
    <text evidence="9">Associates with the 50S ribosomal subunit.</text>
</comment>
<dbReference type="PIRSF" id="PIRSF006485">
    <property type="entry name" value="GTP-binding_EngA"/>
    <property type="match status" value="1"/>
</dbReference>
<dbReference type="SMART" id="SM00382">
    <property type="entry name" value="AAA"/>
    <property type="match status" value="2"/>
</dbReference>
<evidence type="ECO:0000256" key="9">
    <source>
        <dbReference type="HAMAP-Rule" id="MF_00195"/>
    </source>
</evidence>
<dbReference type="RefSeq" id="WP_094262830.1">
    <property type="nucleotide sequence ID" value="NZ_NOWF01000001.1"/>
</dbReference>
<dbReference type="Pfam" id="PF01926">
    <property type="entry name" value="MMR_HSR1"/>
    <property type="match status" value="2"/>
</dbReference>
<evidence type="ECO:0000256" key="10">
    <source>
        <dbReference type="PROSITE-ProRule" id="PRU01049"/>
    </source>
</evidence>
<dbReference type="EMBL" id="NOWF01000001">
    <property type="protein sequence ID" value="OYD09729.1"/>
    <property type="molecule type" value="Genomic_DNA"/>
</dbReference>
<feature type="binding site" evidence="9">
    <location>
        <begin position="230"/>
        <end position="234"/>
    </location>
    <ligand>
        <name>GTP</name>
        <dbReference type="ChEBI" id="CHEBI:37565"/>
        <label>2</label>
    </ligand>
</feature>
<evidence type="ECO:0000259" key="12">
    <source>
        <dbReference type="PROSITE" id="PS51712"/>
    </source>
</evidence>
<keyword evidence="6 9" id="KW-0342">GTP-binding</keyword>
<dbReference type="GO" id="GO:0043022">
    <property type="term" value="F:ribosome binding"/>
    <property type="evidence" value="ECO:0007669"/>
    <property type="project" value="TreeGrafter"/>
</dbReference>
<dbReference type="Gene3D" id="3.30.300.20">
    <property type="match status" value="1"/>
</dbReference>
<dbReference type="CDD" id="cd01894">
    <property type="entry name" value="EngA1"/>
    <property type="match status" value="1"/>
</dbReference>
<dbReference type="FunFam" id="3.40.50.300:FF:000057">
    <property type="entry name" value="GTPase Der"/>
    <property type="match status" value="1"/>
</dbReference>
<evidence type="ECO:0000256" key="3">
    <source>
        <dbReference type="ARBA" id="ARBA00022517"/>
    </source>
</evidence>
<keyword evidence="14" id="KW-1185">Reference proteome</keyword>
<dbReference type="InterPro" id="IPR005225">
    <property type="entry name" value="Small_GTP-bd"/>
</dbReference>
<comment type="similarity">
    <text evidence="1 9 10 11">Belongs to the TRAFAC class TrmE-Era-EngA-EngB-Septin-like GTPase superfamily. EngA (Der) GTPase family.</text>
</comment>
<dbReference type="InterPro" id="IPR016484">
    <property type="entry name" value="GTPase_Der"/>
</dbReference>
<comment type="function">
    <text evidence="8 9 11">GTPase that plays an essential role in the late steps of ribosome biogenesis.</text>
</comment>
<feature type="binding site" evidence="9">
    <location>
        <begin position="183"/>
        <end position="190"/>
    </location>
    <ligand>
        <name>GTP</name>
        <dbReference type="ChEBI" id="CHEBI:37565"/>
        <label>2</label>
    </ligand>
</feature>
<dbReference type="Gene3D" id="3.40.50.300">
    <property type="entry name" value="P-loop containing nucleotide triphosphate hydrolases"/>
    <property type="match status" value="2"/>
</dbReference>
<sequence length="438" mass="49351">MTLPVVAIVGRPNVGKSTLFNRIAGERIAIVEDKPGITRDRIYSKGDWSGRDFHLIDTGGLEFDQKDEVIQHIRQQAELAVEEADVILFVVDGREGVTATDQEVARMLHRSNKPVILAVNKLDHIKHHEEVYDFYQLGFDEPIAVSSIHGTGTGDVLDAVVNHLPDREEEEYDEDTIRVSVIGRPNVGKSSLVNKILGEERVIVSPVAGTTRDAIDTPLQHQDQDYVLIDTAGMRKRGKVYESTEKYSVLRALKAIERSDVVIVLIDGARGIAEQDKRIAGVAHEAGRAVLFVVNKWDAVDKDDQTMNRFRREIRDHFSFMNYAPIVFTSALTGQRVHRVLPLVKEVAEQHAMRISTSVLNQVLQDATMSTPPPSVKGRRGKIQYGTQVAVKPPTFVLFVNDPELIHFSYQRYLENELREAFGFEGTPIRIYLRKRKD</sequence>
<dbReference type="SUPFAM" id="SSF52540">
    <property type="entry name" value="P-loop containing nucleoside triphosphate hydrolases"/>
    <property type="match status" value="2"/>
</dbReference>
<dbReference type="InterPro" id="IPR006073">
    <property type="entry name" value="GTP-bd"/>
</dbReference>
<name>A0A235BCG2_9BACL</name>
<feature type="domain" description="EngA-type G" evidence="12">
    <location>
        <begin position="4"/>
        <end position="168"/>
    </location>
</feature>
<dbReference type="FunFam" id="3.40.50.300:FF:000040">
    <property type="entry name" value="GTPase Der"/>
    <property type="match status" value="1"/>
</dbReference>
<feature type="binding site" evidence="9">
    <location>
        <begin position="57"/>
        <end position="61"/>
    </location>
    <ligand>
        <name>GTP</name>
        <dbReference type="ChEBI" id="CHEBI:37565"/>
        <label>1</label>
    </ligand>
</feature>
<evidence type="ECO:0000256" key="7">
    <source>
        <dbReference type="ARBA" id="ARBA00032345"/>
    </source>
</evidence>
<dbReference type="PROSITE" id="PS51712">
    <property type="entry name" value="G_ENGA"/>
    <property type="match status" value="2"/>
</dbReference>
<dbReference type="InterPro" id="IPR032859">
    <property type="entry name" value="KH_dom-like"/>
</dbReference>
<evidence type="ECO:0000256" key="11">
    <source>
        <dbReference type="RuleBase" id="RU004481"/>
    </source>
</evidence>
<feature type="binding site" evidence="9">
    <location>
        <begin position="120"/>
        <end position="123"/>
    </location>
    <ligand>
        <name>GTP</name>
        <dbReference type="ChEBI" id="CHEBI:37565"/>
        <label>1</label>
    </ligand>
</feature>
<evidence type="ECO:0000256" key="5">
    <source>
        <dbReference type="ARBA" id="ARBA00022741"/>
    </source>
</evidence>
<proteinExistence type="inferred from homology"/>
<dbReference type="HAMAP" id="MF_00195">
    <property type="entry name" value="GTPase_Der"/>
    <property type="match status" value="1"/>
</dbReference>
<dbReference type="NCBIfam" id="TIGR03594">
    <property type="entry name" value="GTPase_EngA"/>
    <property type="match status" value="1"/>
</dbReference>
<comment type="caution">
    <text evidence="13">The sequence shown here is derived from an EMBL/GenBank/DDBJ whole genome shotgun (WGS) entry which is preliminary data.</text>
</comment>
<feature type="binding site" evidence="9">
    <location>
        <begin position="295"/>
        <end position="298"/>
    </location>
    <ligand>
        <name>GTP</name>
        <dbReference type="ChEBI" id="CHEBI:37565"/>
        <label>2</label>
    </ligand>
</feature>
<evidence type="ECO:0000256" key="8">
    <source>
        <dbReference type="ARBA" id="ARBA00053470"/>
    </source>
</evidence>
<evidence type="ECO:0000313" key="14">
    <source>
        <dbReference type="Proteomes" id="UP000215459"/>
    </source>
</evidence>
<organism evidence="13 14">
    <name type="scientific">Paludifilum halophilum</name>
    <dbReference type="NCBI Taxonomy" id="1642702"/>
    <lineage>
        <taxon>Bacteria</taxon>
        <taxon>Bacillati</taxon>
        <taxon>Bacillota</taxon>
        <taxon>Bacilli</taxon>
        <taxon>Bacillales</taxon>
        <taxon>Thermoactinomycetaceae</taxon>
        <taxon>Paludifilum</taxon>
    </lineage>
</organism>
<dbReference type="Proteomes" id="UP000215459">
    <property type="component" value="Unassembled WGS sequence"/>
</dbReference>
<gene>
    <name evidence="9" type="primary">der</name>
    <name evidence="13" type="ORF">CHM34_01660</name>
</gene>
<dbReference type="PRINTS" id="PR00326">
    <property type="entry name" value="GTP1OBG"/>
</dbReference>
<keyword evidence="4 11" id="KW-0677">Repeat</keyword>
<dbReference type="FunFam" id="3.30.300.20:FF:000004">
    <property type="entry name" value="GTPase Der"/>
    <property type="match status" value="1"/>
</dbReference>
<dbReference type="NCBIfam" id="TIGR00231">
    <property type="entry name" value="small_GTP"/>
    <property type="match status" value="2"/>
</dbReference>
<feature type="domain" description="EngA-type G" evidence="12">
    <location>
        <begin position="177"/>
        <end position="352"/>
    </location>
</feature>
<dbReference type="InterPro" id="IPR015946">
    <property type="entry name" value="KH_dom-like_a/b"/>
</dbReference>
<dbReference type="InterPro" id="IPR003593">
    <property type="entry name" value="AAA+_ATPase"/>
</dbReference>
<feature type="binding site" evidence="9">
    <location>
        <begin position="10"/>
        <end position="17"/>
    </location>
    <ligand>
        <name>GTP</name>
        <dbReference type="ChEBI" id="CHEBI:37565"/>
        <label>1</label>
    </ligand>
</feature>
<dbReference type="PANTHER" id="PTHR43834">
    <property type="entry name" value="GTPASE DER"/>
    <property type="match status" value="1"/>
</dbReference>
<keyword evidence="5 9" id="KW-0547">Nucleotide-binding</keyword>